<dbReference type="GO" id="GO:0016887">
    <property type="term" value="F:ATP hydrolysis activity"/>
    <property type="evidence" value="ECO:0007669"/>
    <property type="project" value="InterPro"/>
</dbReference>
<name>A0A919GL91_9ACTN</name>
<dbReference type="PROSITE" id="PS50893">
    <property type="entry name" value="ABC_TRANSPORTER_2"/>
    <property type="match status" value="2"/>
</dbReference>
<evidence type="ECO:0000256" key="7">
    <source>
        <dbReference type="ARBA" id="ARBA00023136"/>
    </source>
</evidence>
<reference evidence="10" key="2">
    <citation type="submission" date="2020-09" db="EMBL/GenBank/DDBJ databases">
        <authorList>
            <person name="Sun Q."/>
            <person name="Ohkuma M."/>
        </authorList>
    </citation>
    <scope>NUCLEOTIDE SEQUENCE</scope>
    <source>
        <strain evidence="10">JCM 5069</strain>
    </source>
</reference>
<dbReference type="AlphaFoldDB" id="A0A919GL91"/>
<feature type="domain" description="ABC transporter" evidence="9">
    <location>
        <begin position="20"/>
        <end position="271"/>
    </location>
</feature>
<keyword evidence="7" id="KW-0472">Membrane</keyword>
<feature type="domain" description="ABC transporter" evidence="9">
    <location>
        <begin position="362"/>
        <end position="606"/>
    </location>
</feature>
<dbReference type="NCBIfam" id="NF008453">
    <property type="entry name" value="PRK11308.1"/>
    <property type="match status" value="2"/>
</dbReference>
<keyword evidence="4" id="KW-1003">Cell membrane</keyword>
<dbReference type="InterPro" id="IPR027417">
    <property type="entry name" value="P-loop_NTPase"/>
</dbReference>
<dbReference type="Pfam" id="PF00005">
    <property type="entry name" value="ABC_tran"/>
    <property type="match status" value="2"/>
</dbReference>
<dbReference type="PANTHER" id="PTHR43297">
    <property type="entry name" value="OLIGOPEPTIDE TRANSPORT ATP-BINDING PROTEIN APPD"/>
    <property type="match status" value="1"/>
</dbReference>
<gene>
    <name evidence="10" type="ORF">GCM10018793_59740</name>
</gene>
<dbReference type="InterPro" id="IPR013563">
    <property type="entry name" value="Oligopep_ABC_C"/>
</dbReference>
<evidence type="ECO:0000256" key="3">
    <source>
        <dbReference type="ARBA" id="ARBA00022448"/>
    </source>
</evidence>
<keyword evidence="6 10" id="KW-0067">ATP-binding</keyword>
<dbReference type="CDD" id="cd03257">
    <property type="entry name" value="ABC_NikE_OppD_transporters"/>
    <property type="match status" value="2"/>
</dbReference>
<dbReference type="NCBIfam" id="TIGR01727">
    <property type="entry name" value="oligo_HPY"/>
    <property type="match status" value="2"/>
</dbReference>
<organism evidence="10 11">
    <name type="scientific">Streptomyces sulfonofaciens</name>
    <dbReference type="NCBI Taxonomy" id="68272"/>
    <lineage>
        <taxon>Bacteria</taxon>
        <taxon>Bacillati</taxon>
        <taxon>Actinomycetota</taxon>
        <taxon>Actinomycetes</taxon>
        <taxon>Kitasatosporales</taxon>
        <taxon>Streptomycetaceae</taxon>
        <taxon>Streptomyces</taxon>
    </lineage>
</organism>
<feature type="region of interest" description="Disordered" evidence="8">
    <location>
        <begin position="680"/>
        <end position="700"/>
    </location>
</feature>
<evidence type="ECO:0000256" key="8">
    <source>
        <dbReference type="SAM" id="MobiDB-lite"/>
    </source>
</evidence>
<dbReference type="InterPro" id="IPR003593">
    <property type="entry name" value="AAA+_ATPase"/>
</dbReference>
<evidence type="ECO:0000256" key="2">
    <source>
        <dbReference type="ARBA" id="ARBA00005417"/>
    </source>
</evidence>
<evidence type="ECO:0000256" key="5">
    <source>
        <dbReference type="ARBA" id="ARBA00022741"/>
    </source>
</evidence>
<dbReference type="Proteomes" id="UP000603708">
    <property type="component" value="Unassembled WGS sequence"/>
</dbReference>
<dbReference type="PANTHER" id="PTHR43297:SF2">
    <property type="entry name" value="DIPEPTIDE TRANSPORT ATP-BINDING PROTEIN DPPD"/>
    <property type="match status" value="1"/>
</dbReference>
<protein>
    <submittedName>
        <fullName evidence="10">ABC transporter ATP-binding protein</fullName>
    </submittedName>
</protein>
<dbReference type="EMBL" id="BNCD01000024">
    <property type="protein sequence ID" value="GHH86722.1"/>
    <property type="molecule type" value="Genomic_DNA"/>
</dbReference>
<accession>A0A919GL91</accession>
<reference evidence="10" key="1">
    <citation type="journal article" date="2014" name="Int. J. Syst. Evol. Microbiol.">
        <title>Complete genome sequence of Corynebacterium casei LMG S-19264T (=DSM 44701T), isolated from a smear-ripened cheese.</title>
        <authorList>
            <consortium name="US DOE Joint Genome Institute (JGI-PGF)"/>
            <person name="Walter F."/>
            <person name="Albersmeier A."/>
            <person name="Kalinowski J."/>
            <person name="Ruckert C."/>
        </authorList>
    </citation>
    <scope>NUCLEOTIDE SEQUENCE</scope>
    <source>
        <strain evidence="10">JCM 5069</strain>
    </source>
</reference>
<dbReference type="GO" id="GO:0005524">
    <property type="term" value="F:ATP binding"/>
    <property type="evidence" value="ECO:0007669"/>
    <property type="project" value="UniProtKB-KW"/>
</dbReference>
<sequence>MTTTAEEANHMSAASPRPTLDVANLSIDYRRGTRPARVVHDVSFQIRPGEAYGLVGESGCGKTTVAMSLMRYLPDNAVVDGASRVTFAGEDLLSADEPTLRSWRGNRVAMVYQNPGSALNPSMSIGTQLAEIFRTHSAMTQPEARAAAEAMLAKVRMPDPVAAMARYPHQLSGGQQQRVMIAMALATSPDLLIMDEPTTGLDATVEAEVLDLVVALRAEYGTAVLFISHNLGVVARVCDRVGVLYAGRLIEEGPAERLFKDPRHPYTLGLLRAAPRWGHTKTGNRLDSIPGSLPPLGADLPGCPYASRCAIATDQCHTQVPVLEPVAPGRLARCFHHTRTQCIESVAEAASPTSPATTDVLLRVENLTKRYRSGGHEITAVQDVSFEVHRGEAFALVGESGSGKTTLAKCIVGMLDPSEGTLTFEDVPLTVRARRAQRDTRRKIQMVFQNPDTALNPRHTVGRILRRALSLLDSTVRGADRENRVTDLAHSVRLEDRHLRSRPTVLSGGQKQRAAIARAFAGSPSLVLCDEPVSALDVSVQAAILNLLVDLQASHGVSYIFISHDMAVVRYIADRVGVMYLGQMMETGTADAVFQPPHHPYTEALMSAAPSLDSDDAQERIRLDGSYPNAAAPPSGCRFNTRCPRRIGDICGTVQPPWQHAPGGNTYRCHIAPEELLQIQRGPLDSTATQPVVEPAGEDR</sequence>
<dbReference type="NCBIfam" id="NF007739">
    <property type="entry name" value="PRK10419.1"/>
    <property type="match status" value="2"/>
</dbReference>
<comment type="caution">
    <text evidence="10">The sequence shown here is derived from an EMBL/GenBank/DDBJ whole genome shotgun (WGS) entry which is preliminary data.</text>
</comment>
<evidence type="ECO:0000259" key="9">
    <source>
        <dbReference type="PROSITE" id="PS50893"/>
    </source>
</evidence>
<dbReference type="RefSeq" id="WP_229925049.1">
    <property type="nucleotide sequence ID" value="NZ_BNCD01000024.1"/>
</dbReference>
<dbReference type="Gene3D" id="3.40.50.300">
    <property type="entry name" value="P-loop containing nucleotide triphosphate hydrolases"/>
    <property type="match status" value="2"/>
</dbReference>
<dbReference type="GO" id="GO:0015833">
    <property type="term" value="P:peptide transport"/>
    <property type="evidence" value="ECO:0007669"/>
    <property type="project" value="InterPro"/>
</dbReference>
<evidence type="ECO:0000313" key="11">
    <source>
        <dbReference type="Proteomes" id="UP000603708"/>
    </source>
</evidence>
<dbReference type="InterPro" id="IPR017871">
    <property type="entry name" value="ABC_transporter-like_CS"/>
</dbReference>
<evidence type="ECO:0000256" key="1">
    <source>
        <dbReference type="ARBA" id="ARBA00004202"/>
    </source>
</evidence>
<keyword evidence="3" id="KW-0813">Transport</keyword>
<dbReference type="SMART" id="SM00382">
    <property type="entry name" value="AAA"/>
    <property type="match status" value="2"/>
</dbReference>
<comment type="similarity">
    <text evidence="2">Belongs to the ABC transporter superfamily.</text>
</comment>
<dbReference type="FunFam" id="3.40.50.300:FF:000016">
    <property type="entry name" value="Oligopeptide ABC transporter ATP-binding component"/>
    <property type="match status" value="2"/>
</dbReference>
<keyword evidence="11" id="KW-1185">Reference proteome</keyword>
<dbReference type="InterPro" id="IPR050388">
    <property type="entry name" value="ABC_Ni/Peptide_Import"/>
</dbReference>
<evidence type="ECO:0000256" key="4">
    <source>
        <dbReference type="ARBA" id="ARBA00022475"/>
    </source>
</evidence>
<dbReference type="Pfam" id="PF08352">
    <property type="entry name" value="oligo_HPY"/>
    <property type="match status" value="2"/>
</dbReference>
<evidence type="ECO:0000256" key="6">
    <source>
        <dbReference type="ARBA" id="ARBA00022840"/>
    </source>
</evidence>
<proteinExistence type="inferred from homology"/>
<keyword evidence="5" id="KW-0547">Nucleotide-binding</keyword>
<dbReference type="GO" id="GO:0005886">
    <property type="term" value="C:plasma membrane"/>
    <property type="evidence" value="ECO:0007669"/>
    <property type="project" value="UniProtKB-SubCell"/>
</dbReference>
<comment type="subcellular location">
    <subcellularLocation>
        <location evidence="1">Cell membrane</location>
        <topology evidence="1">Peripheral membrane protein</topology>
    </subcellularLocation>
</comment>
<evidence type="ECO:0000313" key="10">
    <source>
        <dbReference type="EMBL" id="GHH86722.1"/>
    </source>
</evidence>
<dbReference type="PROSITE" id="PS00211">
    <property type="entry name" value="ABC_TRANSPORTER_1"/>
    <property type="match status" value="2"/>
</dbReference>
<dbReference type="InterPro" id="IPR003439">
    <property type="entry name" value="ABC_transporter-like_ATP-bd"/>
</dbReference>
<dbReference type="SUPFAM" id="SSF52540">
    <property type="entry name" value="P-loop containing nucleoside triphosphate hydrolases"/>
    <property type="match status" value="2"/>
</dbReference>